<keyword evidence="6 9" id="KW-0862">Zinc</keyword>
<keyword evidence="4 9" id="KW-0863">Zinc-finger</keyword>
<feature type="domain" description="UBR-type" evidence="10">
    <location>
        <begin position="94"/>
        <end position="170"/>
    </location>
</feature>
<dbReference type="Pfam" id="PF22960">
    <property type="entry name" value="WHD_UBR1"/>
    <property type="match status" value="1"/>
</dbReference>
<comment type="similarity">
    <text evidence="7 9">Belongs to the E3 ubiquitin-protein ligase UBR1-like family.</text>
</comment>
<comment type="catalytic activity">
    <reaction evidence="1 9">
        <text>S-ubiquitinyl-[E2 ubiquitin-conjugating enzyme]-L-cysteine + [acceptor protein]-L-lysine = [E2 ubiquitin-conjugating enzyme]-L-cysteine + N(6)-ubiquitinyl-[acceptor protein]-L-lysine.</text>
        <dbReference type="EC" id="2.3.2.27"/>
    </reaction>
</comment>
<dbReference type="InterPro" id="IPR055194">
    <property type="entry name" value="UBR1-like_WH"/>
</dbReference>
<evidence type="ECO:0000256" key="7">
    <source>
        <dbReference type="ARBA" id="ARBA00046341"/>
    </source>
</evidence>
<evidence type="ECO:0000256" key="8">
    <source>
        <dbReference type="PROSITE-ProRule" id="PRU00508"/>
    </source>
</evidence>
<sequence length="1754" mass="204781">MTDVQKRTPESLEDFLSLLPILCNNKYDEVSDYFVWKTLNLCLIKNHQSINWSSVIQNFEVIYTNKDKYSNLLYDDTWKKTFINDNTENNHKNTMCRRLSYPIETIYYCFTCMTNPLYEICEFCFDPQYHKDHDYLSKIVIRDEGRVCHCGNKSVFKNPQNAFLCKNAFNNNNKYTTKNNRDLEENIMDDSQTLNTQSTINVILDYIIATMVELNEIYKLLSASEKQNKEGNESITDEGNLLLPYLIPINSNCTIQPTNDSRFSINKDIKEKWVLQIHEDNLTIHPRELSANIVEILNKPIEYAISVVQRLETTNIPVTLLESNDISQLQDVRAKFEKCNIKTSIIGINLIYKHHLAETLLEWLYTTCKNQNDPSSFLYPLRLSLLNKWGIYDSRSSLDLPLSRKINLLGKCILQKDSIKKIWYKTWNFSKLNNKTCHLIMENYNLSLIEGITDGLSTVSYEIQGSRFQYLLTETLERLSLVHFHQLLNILVSVFSMTDKCRGCLVAQYFDIYLNLLYQSVNTTSDRHVVVMTLLSQYTFQDPDYANLAIRNEFVERVLRFIFVLMNLSSSNMEDDSYVRSIALVFDKDFRIKMIKKLIDMAIKEEFKCLRDCGYMRVRQLEVNEEHISSMSENEILTVREKLCGHITDIINFQVGMNSQSLLNPMSYFFKFVLQWATSGRYEPLPVELKSQINIKEFIQNPTLLQCILEPALSTLVLLGQIEVGFWVRNGVSISHQAKMYTKYSMREFTYVSDIFNMQLCMCNMDPSDFLVIYFVRWGLKNWCKGIPIGDYPDEPTTIKIVNEALILLIRLLTEMKYLIVTSSVDSFEKTLKVEIIHSVSLKQVTYEHIVNSIPEHIVKHAAFDSYLKKYTHFHKPVNPDETGSFTLREEYRSDLDPYYYGLTPNRRYEIETDIRHQMMKSNNISFDDTFVPTKKYIENLQTSPYSDLFSITSVDCFGMFLKHTLDYIKKFKCDILLPRTVHLIHIAVVNNIHEFTKIFWHEYEVVDTEFYHYHSIGSLLYSFLLIEEFSTVHGEIKQIFCYLKENAPHVDINSYLMEQVESFNEDTLWSSCKVQKLKDTDFNRKKEKARLRKEKILRKLAHQQQKFLEKNKSASLEKIVSVKTTLTSLNSHQMECLENTGWKFPDDFCIFCKTSKENISFVYFSYEEVGICDHVMDFVNIKKKTLGPIQEKPVVRVCGHGSHITCLGKHLKSIRLVQGQTTKNIPDSFGYGLLYCPVCSSLSNSFVPKIKKYRLRTAEEFSSRHFITQNTFQQKKSGLSSSVEECIFILQNLMNPSNTVKTDMFKSVNQLLVNTTSNIELGLRYNHTECNLNCFKDSIPTQDLLTLRLLSELKTETFTLQTKKSMDMDITVFFKDQNWYESILLHLNEDLLLYVSQLFEMHDISKVDGKYWLAKILKMKLFQNLVSLCCNLVQTDCNINAEEFITSLPEHSSIDADCQMKYFDSELLVNIVRRTLSDLCKNTGLLRCSLDKIAPFIYKWLYQSVVVFLRRSYLLFLSKYPVANERIIISGQHTIEITSELEFYLQQFNLEKMQNFNALLQILRDALEKRNDIRSSLSRYYPDSTISIMLGNLKFSSSEPIYLIHLPYNLSELCLELKNMDISKIIYGDPTMCLFCGKVVSLQHQSALHKFLIGECTNHTRNECSYTSTYGMFLLIRSNTLYLSYGNRGTFYETPYRNAFGESDKELKYGSPVFLDKKRYIELVKSVLLRNLIPHIIYRKTDGNLDFGGWETL</sequence>
<dbReference type="Pfam" id="PF18995">
    <property type="entry name" value="PRT6_C"/>
    <property type="match status" value="1"/>
</dbReference>
<dbReference type="CDD" id="cd19670">
    <property type="entry name" value="UBR-box_UBR1_2_3"/>
    <property type="match status" value="1"/>
</dbReference>
<dbReference type="PROSITE" id="PS51157">
    <property type="entry name" value="ZF_UBR"/>
    <property type="match status" value="1"/>
</dbReference>
<reference evidence="12" key="1">
    <citation type="submission" date="2023-07" db="EMBL/GenBank/DDBJ databases">
        <title>A draft genome of Kazachstania heterogenica Y-27499.</title>
        <authorList>
            <person name="Donic C."/>
            <person name="Kralova J.S."/>
            <person name="Fidel L."/>
            <person name="Ben-Dor S."/>
            <person name="Jung S."/>
        </authorList>
    </citation>
    <scope>NUCLEOTIDE SEQUENCE [LARGE SCALE GENOMIC DNA]</scope>
    <source>
        <strain evidence="12">Y27499</strain>
    </source>
</reference>
<dbReference type="GO" id="GO:0071596">
    <property type="term" value="P:ubiquitin-dependent protein catabolic process via the N-end rule pathway"/>
    <property type="evidence" value="ECO:0007669"/>
    <property type="project" value="UniProtKB-UniRule"/>
</dbReference>
<protein>
    <recommendedName>
        <fullName evidence="9">E3 ubiquitin-protein ligase</fullName>
        <ecNumber evidence="9">2.3.2.27</ecNumber>
    </recommendedName>
</protein>
<evidence type="ECO:0000256" key="1">
    <source>
        <dbReference type="ARBA" id="ARBA00000900"/>
    </source>
</evidence>
<name>A0AAN7WIX8_9SACH</name>
<keyword evidence="5 9" id="KW-0833">Ubl conjugation pathway</keyword>
<dbReference type="GO" id="GO:0005737">
    <property type="term" value="C:cytoplasm"/>
    <property type="evidence" value="ECO:0007669"/>
    <property type="project" value="TreeGrafter"/>
</dbReference>
<evidence type="ECO:0000313" key="12">
    <source>
        <dbReference type="Proteomes" id="UP001306508"/>
    </source>
</evidence>
<dbReference type="InterPro" id="IPR003126">
    <property type="entry name" value="Znf_UBR"/>
</dbReference>
<gene>
    <name evidence="11" type="ORF">RI543_000826</name>
</gene>
<accession>A0AAN7WIX8</accession>
<evidence type="ECO:0000256" key="2">
    <source>
        <dbReference type="ARBA" id="ARBA00022679"/>
    </source>
</evidence>
<evidence type="ECO:0000256" key="5">
    <source>
        <dbReference type="ARBA" id="ARBA00022786"/>
    </source>
</evidence>
<keyword evidence="12" id="KW-1185">Reference proteome</keyword>
<dbReference type="EMBL" id="JAWIZZ010000031">
    <property type="protein sequence ID" value="KAK5781643.1"/>
    <property type="molecule type" value="Genomic_DNA"/>
</dbReference>
<dbReference type="GO" id="GO:0008270">
    <property type="term" value="F:zinc ion binding"/>
    <property type="evidence" value="ECO:0007669"/>
    <property type="project" value="UniProtKB-UniRule"/>
</dbReference>
<comment type="caution">
    <text evidence="11">The sequence shown here is derived from an EMBL/GenBank/DDBJ whole genome shotgun (WGS) entry which is preliminary data.</text>
</comment>
<organism evidence="11 12">
    <name type="scientific">Arxiozyma heterogenica</name>
    <dbReference type="NCBI Taxonomy" id="278026"/>
    <lineage>
        <taxon>Eukaryota</taxon>
        <taxon>Fungi</taxon>
        <taxon>Dikarya</taxon>
        <taxon>Ascomycota</taxon>
        <taxon>Saccharomycotina</taxon>
        <taxon>Saccharomycetes</taxon>
        <taxon>Saccharomycetales</taxon>
        <taxon>Saccharomycetaceae</taxon>
        <taxon>Arxiozyma</taxon>
    </lineage>
</organism>
<keyword evidence="3 9" id="KW-0479">Metal-binding</keyword>
<dbReference type="EC" id="2.3.2.27" evidence="9"/>
<dbReference type="GO" id="GO:0016567">
    <property type="term" value="P:protein ubiquitination"/>
    <property type="evidence" value="ECO:0007669"/>
    <property type="project" value="UniProtKB-UniRule"/>
</dbReference>
<dbReference type="SMART" id="SM00396">
    <property type="entry name" value="ZnF_UBR1"/>
    <property type="match status" value="1"/>
</dbReference>
<dbReference type="InterPro" id="IPR044046">
    <property type="entry name" value="E3_ligase_UBR-like_C"/>
</dbReference>
<dbReference type="PANTHER" id="PTHR21497:SF24">
    <property type="entry name" value="E3 UBIQUITIN-PROTEIN LIGASE UBR1"/>
    <property type="match status" value="1"/>
</dbReference>
<comment type="function">
    <text evidence="9">Ubiquitin ligase protein which is a component of the N-end rule pathway. Recognizes and binds to proteins bearing specific N-terminal residues that are destabilizing according to the N-end rule, leading to their ubiquitination and subsequent degradation.</text>
</comment>
<dbReference type="Proteomes" id="UP001306508">
    <property type="component" value="Unassembled WGS sequence"/>
</dbReference>
<evidence type="ECO:0000256" key="4">
    <source>
        <dbReference type="ARBA" id="ARBA00022771"/>
    </source>
</evidence>
<evidence type="ECO:0000313" key="11">
    <source>
        <dbReference type="EMBL" id="KAK5781643.1"/>
    </source>
</evidence>
<evidence type="ECO:0000256" key="3">
    <source>
        <dbReference type="ARBA" id="ARBA00022723"/>
    </source>
</evidence>
<dbReference type="Gene3D" id="2.10.110.30">
    <property type="match status" value="1"/>
</dbReference>
<dbReference type="Pfam" id="PF02207">
    <property type="entry name" value="zf-UBR"/>
    <property type="match status" value="1"/>
</dbReference>
<feature type="zinc finger region" description="UBR-type" evidence="8">
    <location>
        <begin position="94"/>
        <end position="170"/>
    </location>
</feature>
<proteinExistence type="inferred from homology"/>
<dbReference type="GO" id="GO:0061630">
    <property type="term" value="F:ubiquitin protein ligase activity"/>
    <property type="evidence" value="ECO:0007669"/>
    <property type="project" value="UniProtKB-UniRule"/>
</dbReference>
<dbReference type="GO" id="GO:0000151">
    <property type="term" value="C:ubiquitin ligase complex"/>
    <property type="evidence" value="ECO:0007669"/>
    <property type="project" value="TreeGrafter"/>
</dbReference>
<dbReference type="InterPro" id="IPR039164">
    <property type="entry name" value="UBR1-like"/>
</dbReference>
<comment type="pathway">
    <text evidence="9">Protein modification; protein ubiquitination.</text>
</comment>
<dbReference type="PANTHER" id="PTHR21497">
    <property type="entry name" value="UBIQUITIN LIGASE E3 ALPHA-RELATED"/>
    <property type="match status" value="1"/>
</dbReference>
<evidence type="ECO:0000256" key="9">
    <source>
        <dbReference type="RuleBase" id="RU366018"/>
    </source>
</evidence>
<keyword evidence="2 9" id="KW-0808">Transferase</keyword>
<evidence type="ECO:0000256" key="6">
    <source>
        <dbReference type="ARBA" id="ARBA00022833"/>
    </source>
</evidence>
<evidence type="ECO:0000259" key="10">
    <source>
        <dbReference type="PROSITE" id="PS51157"/>
    </source>
</evidence>